<accession>A0A450V1J0</accession>
<keyword evidence="2 6" id="KW-0418">Kinase</keyword>
<feature type="binding site" evidence="2">
    <location>
        <position position="219"/>
    </location>
    <ligand>
        <name>Mg(2+)</name>
        <dbReference type="ChEBI" id="CHEBI:18420"/>
        <label>5</label>
    </ligand>
</feature>
<keyword evidence="2" id="KW-0460">Magnesium</keyword>
<dbReference type="Pfam" id="PF02769">
    <property type="entry name" value="AIRS_C"/>
    <property type="match status" value="1"/>
</dbReference>
<dbReference type="InterPro" id="IPR016188">
    <property type="entry name" value="PurM-like_N"/>
</dbReference>
<comment type="pathway">
    <text evidence="2">Cofactor biosynthesis; thiamine diphosphate biosynthesis; thiamine diphosphate from thiamine phosphate: step 1/1.</text>
</comment>
<evidence type="ECO:0000259" key="5">
    <source>
        <dbReference type="Pfam" id="PF02769"/>
    </source>
</evidence>
<dbReference type="InterPro" id="IPR036921">
    <property type="entry name" value="PurM-like_N_sf"/>
</dbReference>
<dbReference type="Gene3D" id="3.90.650.10">
    <property type="entry name" value="PurM-like C-terminal domain"/>
    <property type="match status" value="1"/>
</dbReference>
<feature type="binding site" evidence="2">
    <location>
        <position position="76"/>
    </location>
    <ligand>
        <name>Mg(2+)</name>
        <dbReference type="ChEBI" id="CHEBI:18420"/>
        <label>4</label>
    </ligand>
</feature>
<feature type="binding site" evidence="2">
    <location>
        <position position="216"/>
    </location>
    <ligand>
        <name>Mg(2+)</name>
        <dbReference type="ChEBI" id="CHEBI:18420"/>
        <label>3</label>
    </ligand>
</feature>
<name>A0A450V1J0_9GAMM</name>
<protein>
    <recommendedName>
        <fullName evidence="2">Thiamine-monophosphate kinase</fullName>
        <shortName evidence="2">TMP kinase</shortName>
        <shortName evidence="2">Thiamine-phosphate kinase</shortName>
        <ecNumber evidence="2">2.7.4.16</ecNumber>
    </recommendedName>
</protein>
<dbReference type="NCBIfam" id="TIGR01379">
    <property type="entry name" value="thiL"/>
    <property type="match status" value="1"/>
</dbReference>
<keyword evidence="2" id="KW-0067">ATP-binding</keyword>
<keyword evidence="2" id="KW-0479">Metal-binding</keyword>
<dbReference type="PANTHER" id="PTHR30270">
    <property type="entry name" value="THIAMINE-MONOPHOSPHATE KINASE"/>
    <property type="match status" value="1"/>
</dbReference>
<feature type="domain" description="PurM-like C-terminal" evidence="5">
    <location>
        <begin position="151"/>
        <end position="311"/>
    </location>
</feature>
<feature type="binding site" evidence="2">
    <location>
        <position position="336"/>
    </location>
    <ligand>
        <name>substrate</name>
    </ligand>
</feature>
<feature type="binding site" evidence="2">
    <location>
        <position position="218"/>
    </location>
    <ligand>
        <name>ATP</name>
        <dbReference type="ChEBI" id="CHEBI:30616"/>
    </ligand>
</feature>
<evidence type="ECO:0000313" key="7">
    <source>
        <dbReference type="EMBL" id="VFJ98865.1"/>
    </source>
</evidence>
<gene>
    <name evidence="2" type="primary">thiL</name>
    <name evidence="6" type="ORF">BECKH772A_GA0070896_101424</name>
    <name evidence="7" type="ORF">BECKH772B_GA0070898_101454</name>
    <name evidence="8" type="ORF">BECKH772C_GA0070978_101414</name>
</gene>
<dbReference type="EMBL" id="CAADFJ010000141">
    <property type="protein sequence ID" value="VFK03702.1"/>
    <property type="molecule type" value="Genomic_DNA"/>
</dbReference>
<dbReference type="Gene3D" id="3.30.1330.10">
    <property type="entry name" value="PurM-like, N-terminal domain"/>
    <property type="match status" value="1"/>
</dbReference>
<dbReference type="SUPFAM" id="SSF55326">
    <property type="entry name" value="PurM N-terminal domain-like"/>
    <property type="match status" value="1"/>
</dbReference>
<dbReference type="GO" id="GO:0000287">
    <property type="term" value="F:magnesium ion binding"/>
    <property type="evidence" value="ECO:0007669"/>
    <property type="project" value="UniProtKB-UniRule"/>
</dbReference>
<feature type="compositionally biased region" description="Polar residues" evidence="3">
    <location>
        <begin position="1"/>
        <end position="16"/>
    </location>
</feature>
<sequence length="340" mass="36814">MVLSRSQQLTGKSCTPNYRDKLSEPSGSDNLSITTSLSPGMELAVTVDTLVCGVHFPPDTAPVDIGHKALAVNISDLAAMGARPDWAVMSLVVPRWDEDWISAFHRGFNELAEQHGVRLMAWDIGVGPLAMTIQIHGQVPSGRALRRDCARPGDLIFVTGTLGDAGLALGTRFADEGEGFEIPEEDKAFIDRRLACPTPRVIEGIALRGIATAAIDISDGLTADLSHIVEASRACAEELGGLSATIDMEKLPLSLALQRLPDRIQAWQFALSSGDDYELCFTVPPDRYRRLQQVAERFPCPITHIGCMETDSEARPAIRFLGSASGEEAFLSRAGYRHFG</sequence>
<comment type="catalytic activity">
    <reaction evidence="2">
        <text>thiamine phosphate + ATP = thiamine diphosphate + ADP</text>
        <dbReference type="Rhea" id="RHEA:15913"/>
        <dbReference type="ChEBI" id="CHEBI:30616"/>
        <dbReference type="ChEBI" id="CHEBI:37575"/>
        <dbReference type="ChEBI" id="CHEBI:58937"/>
        <dbReference type="ChEBI" id="CHEBI:456216"/>
        <dbReference type="EC" id="2.7.4.16"/>
    </reaction>
</comment>
<evidence type="ECO:0000259" key="4">
    <source>
        <dbReference type="Pfam" id="PF00586"/>
    </source>
</evidence>
<dbReference type="GO" id="GO:0009229">
    <property type="term" value="P:thiamine diphosphate biosynthetic process"/>
    <property type="evidence" value="ECO:0007669"/>
    <property type="project" value="UniProtKB-UniRule"/>
</dbReference>
<evidence type="ECO:0000313" key="6">
    <source>
        <dbReference type="EMBL" id="VFJ98595.1"/>
    </source>
</evidence>
<dbReference type="InterPro" id="IPR036676">
    <property type="entry name" value="PurM-like_C_sf"/>
</dbReference>
<feature type="binding site" evidence="2">
    <location>
        <position position="275"/>
    </location>
    <ligand>
        <name>substrate</name>
    </ligand>
</feature>
<feature type="binding site" evidence="2">
    <location>
        <position position="147"/>
    </location>
    <ligand>
        <name>ATP</name>
        <dbReference type="ChEBI" id="CHEBI:30616"/>
    </ligand>
</feature>
<dbReference type="PANTHER" id="PTHR30270:SF0">
    <property type="entry name" value="THIAMINE-MONOPHOSPHATE KINASE"/>
    <property type="match status" value="1"/>
</dbReference>
<comment type="caution">
    <text evidence="2">Lacks conserved residue(s) required for the propagation of feature annotation.</text>
</comment>
<feature type="binding site" evidence="2">
    <location>
        <position position="55"/>
    </location>
    <ligand>
        <name>substrate</name>
    </ligand>
</feature>
<dbReference type="PIRSF" id="PIRSF005303">
    <property type="entry name" value="Thiam_monoph_kin"/>
    <property type="match status" value="1"/>
</dbReference>
<dbReference type="EMBL" id="CAADFG010000142">
    <property type="protein sequence ID" value="VFJ98595.1"/>
    <property type="molecule type" value="Genomic_DNA"/>
</dbReference>
<feature type="binding site" evidence="2">
    <location>
        <position position="48"/>
    </location>
    <ligand>
        <name>Mg(2+)</name>
        <dbReference type="ChEBI" id="CHEBI:18420"/>
        <label>2</label>
    </ligand>
</feature>
<dbReference type="InterPro" id="IPR006283">
    <property type="entry name" value="ThiL-like"/>
</dbReference>
<keyword evidence="2" id="KW-0808">Transferase</keyword>
<feature type="region of interest" description="Disordered" evidence="3">
    <location>
        <begin position="1"/>
        <end position="32"/>
    </location>
</feature>
<keyword evidence="1 2" id="KW-0784">Thiamine biosynthesis</keyword>
<keyword evidence="2" id="KW-0547">Nucleotide-binding</keyword>
<dbReference type="GO" id="GO:0009030">
    <property type="term" value="F:thiamine-phosphate kinase activity"/>
    <property type="evidence" value="ECO:0007669"/>
    <property type="project" value="UniProtKB-UniRule"/>
</dbReference>
<feature type="binding site" evidence="2">
    <location>
        <position position="48"/>
    </location>
    <ligand>
        <name>Mg(2+)</name>
        <dbReference type="ChEBI" id="CHEBI:18420"/>
        <label>1</label>
    </ligand>
</feature>
<feature type="binding site" evidence="2">
    <location>
        <position position="76"/>
    </location>
    <ligand>
        <name>Mg(2+)</name>
        <dbReference type="ChEBI" id="CHEBI:18420"/>
        <label>3</label>
    </ligand>
</feature>
<feature type="binding site" evidence="2">
    <location>
        <position position="123"/>
    </location>
    <ligand>
        <name>Mg(2+)</name>
        <dbReference type="ChEBI" id="CHEBI:18420"/>
        <label>1</label>
    </ligand>
</feature>
<dbReference type="SUPFAM" id="SSF56042">
    <property type="entry name" value="PurM C-terminal domain-like"/>
    <property type="match status" value="1"/>
</dbReference>
<comment type="miscellaneous">
    <text evidence="2">Reaction mechanism of ThiL seems to utilize a direct, inline transfer of the gamma-phosphate of ATP to TMP rather than a phosphorylated enzyme intermediate.</text>
</comment>
<comment type="function">
    <text evidence="2">Catalyzes the ATP-dependent phosphorylation of thiamine-monophosphate (TMP) to form thiamine-pyrophosphate (TPP), the active form of vitamin B1.</text>
</comment>
<evidence type="ECO:0000256" key="1">
    <source>
        <dbReference type="ARBA" id="ARBA00022977"/>
    </source>
</evidence>
<evidence type="ECO:0000256" key="3">
    <source>
        <dbReference type="SAM" id="MobiDB-lite"/>
    </source>
</evidence>
<feature type="binding site" evidence="2">
    <location>
        <position position="76"/>
    </location>
    <ligand>
        <name>Mg(2+)</name>
        <dbReference type="ChEBI" id="CHEBI:18420"/>
        <label>2</label>
    </ligand>
</feature>
<comment type="similarity">
    <text evidence="2">Belongs to the thiamine-monophosphate kinase family.</text>
</comment>
<proteinExistence type="inferred from homology"/>
<dbReference type="EMBL" id="CAADFI010000145">
    <property type="protein sequence ID" value="VFJ98865.1"/>
    <property type="molecule type" value="Genomic_DNA"/>
</dbReference>
<feature type="binding site" evidence="2">
    <location>
        <position position="46"/>
    </location>
    <ligand>
        <name>Mg(2+)</name>
        <dbReference type="ChEBI" id="CHEBI:18420"/>
        <label>4</label>
    </ligand>
</feature>
<dbReference type="UniPathway" id="UPA00060">
    <property type="reaction ID" value="UER00142"/>
</dbReference>
<feature type="domain" description="PurM-like N-terminal" evidence="4">
    <location>
        <begin position="37"/>
        <end position="121"/>
    </location>
</feature>
<dbReference type="EC" id="2.7.4.16" evidence="2"/>
<dbReference type="InterPro" id="IPR010918">
    <property type="entry name" value="PurM-like_C_dom"/>
</dbReference>
<dbReference type="Pfam" id="PF00586">
    <property type="entry name" value="AIRS"/>
    <property type="match status" value="1"/>
</dbReference>
<dbReference type="GO" id="GO:0009228">
    <property type="term" value="P:thiamine biosynthetic process"/>
    <property type="evidence" value="ECO:0007669"/>
    <property type="project" value="UniProtKB-KW"/>
</dbReference>
<dbReference type="GO" id="GO:0005524">
    <property type="term" value="F:ATP binding"/>
    <property type="evidence" value="ECO:0007669"/>
    <property type="project" value="UniProtKB-UniRule"/>
</dbReference>
<reference evidence="6" key="1">
    <citation type="submission" date="2019-02" db="EMBL/GenBank/DDBJ databases">
        <authorList>
            <person name="Gruber-Vodicka R. H."/>
            <person name="Seah K. B. B."/>
        </authorList>
    </citation>
    <scope>NUCLEOTIDE SEQUENCE</scope>
    <source>
        <strain evidence="8">BECK_SA2B12</strain>
        <strain evidence="6">BECK_SA2B15</strain>
        <strain evidence="7">BECK_SA2B20</strain>
    </source>
</reference>
<evidence type="ECO:0000313" key="8">
    <source>
        <dbReference type="EMBL" id="VFK03702.1"/>
    </source>
</evidence>
<dbReference type="HAMAP" id="MF_02128">
    <property type="entry name" value="TMP_kinase"/>
    <property type="match status" value="1"/>
</dbReference>
<organism evidence="6">
    <name type="scientific">Candidatus Kentrum eta</name>
    <dbReference type="NCBI Taxonomy" id="2126337"/>
    <lineage>
        <taxon>Bacteria</taxon>
        <taxon>Pseudomonadati</taxon>
        <taxon>Pseudomonadota</taxon>
        <taxon>Gammaproteobacteria</taxon>
        <taxon>Candidatus Kentrum</taxon>
    </lineage>
</organism>
<evidence type="ECO:0000256" key="2">
    <source>
        <dbReference type="HAMAP-Rule" id="MF_02128"/>
    </source>
</evidence>
<dbReference type="CDD" id="cd02194">
    <property type="entry name" value="ThiL"/>
    <property type="match status" value="1"/>
</dbReference>
<dbReference type="AlphaFoldDB" id="A0A450V1J0"/>